<feature type="compositionally biased region" description="Basic and acidic residues" evidence="1">
    <location>
        <begin position="1"/>
        <end position="11"/>
    </location>
</feature>
<dbReference type="AlphaFoldDB" id="A0A5N6PQ81"/>
<dbReference type="OrthoDB" id="62853at2759"/>
<dbReference type="CDD" id="cd05162">
    <property type="entry name" value="PWWP"/>
    <property type="match status" value="1"/>
</dbReference>
<feature type="compositionally biased region" description="Basic residues" evidence="1">
    <location>
        <begin position="553"/>
        <end position="562"/>
    </location>
</feature>
<feature type="region of interest" description="Disordered" evidence="1">
    <location>
        <begin position="452"/>
        <end position="577"/>
    </location>
</feature>
<dbReference type="Proteomes" id="UP000326396">
    <property type="component" value="Linkage Group LG11"/>
</dbReference>
<dbReference type="Gene3D" id="2.30.30.140">
    <property type="match status" value="1"/>
</dbReference>
<feature type="compositionally biased region" description="Basic and acidic residues" evidence="1">
    <location>
        <begin position="529"/>
        <end position="551"/>
    </location>
</feature>
<dbReference type="PROSITE" id="PS50812">
    <property type="entry name" value="PWWP"/>
    <property type="match status" value="1"/>
</dbReference>
<proteinExistence type="predicted"/>
<gene>
    <name evidence="3" type="ORF">E3N88_06954</name>
</gene>
<comment type="caution">
    <text evidence="3">The sequence shown here is derived from an EMBL/GenBank/DDBJ whole genome shotgun (WGS) entry which is preliminary data.</text>
</comment>
<evidence type="ECO:0000313" key="3">
    <source>
        <dbReference type="EMBL" id="KAD6796058.1"/>
    </source>
</evidence>
<dbReference type="SMART" id="SM00293">
    <property type="entry name" value="PWWP"/>
    <property type="match status" value="1"/>
</dbReference>
<dbReference type="InterPro" id="IPR052657">
    <property type="entry name" value="PDP_family_Arabidopsis"/>
</dbReference>
<name>A0A5N6PQ81_9ASTR</name>
<protein>
    <recommendedName>
        <fullName evidence="2">PWWP domain-containing protein</fullName>
    </recommendedName>
</protein>
<evidence type="ECO:0000259" key="2">
    <source>
        <dbReference type="PROSITE" id="PS50812"/>
    </source>
</evidence>
<dbReference type="InterPro" id="IPR000313">
    <property type="entry name" value="PWWP_dom"/>
</dbReference>
<evidence type="ECO:0000313" key="4">
    <source>
        <dbReference type="Proteomes" id="UP000326396"/>
    </source>
</evidence>
<dbReference type="SUPFAM" id="SSF63748">
    <property type="entry name" value="Tudor/PWWP/MBT"/>
    <property type="match status" value="1"/>
</dbReference>
<evidence type="ECO:0000256" key="1">
    <source>
        <dbReference type="SAM" id="MobiDB-lite"/>
    </source>
</evidence>
<feature type="domain" description="PWWP" evidence="2">
    <location>
        <begin position="210"/>
        <end position="271"/>
    </location>
</feature>
<accession>A0A5N6PQ81</accession>
<sequence length="688" mass="75044">MEIFEAKKMTDETLSGVTDDSHTILKPSLEETVGDDSGSVVVKTTFTEKTQISVVKTIQDNKGDEFMKNQEQEKGDGVMMDEKEGGFVNQNDNDDGLNVNCSDNNDVDGSLAGESASGLNLVFEANAGSKADECGENASRVPMDINLSVEEDKKDENGTEIFESKDEMNKNCEENVGSREDISSELAESKIEFSGEQGETEEGEDHGFVAGDLVWGKIKGHTWWPGQIYNPSDASDNAARSKRKGGLLVAYFGDGSFSWCSPSHLKPFIDHFPEMLNQSDSKKSASAVQTALEEVSRLVEAGLMCNCQTVNRVNGPRVVNRGIKKGVLVPKGNTIKALINRMEPVELLLILKTSAMDPGARLSELELTLLKSCLNVFYRKKSSYLLVEYHDLKCIEGLEDTMRNGVRVVADSDINDPLGSIDNGDDKMYQTRKQKSVAELLKDEPKIKKLKTLKDGGSGKRKRKALVVSVTPESDYESGGGGGGIEEETMSPRQRKKSKYLSPPYLSPIGGGRLSVFGSGSSPGSGLFKEPKPEPEKAPEMAAKLLEDSLKKGSGKKTRQARGAHDGSDSQEEQNKPINAAVNVKKVLHGLLSVARDPTSFKDKNVPAVTDFILSYRNAIFGEASSYQTDQRKNDQGTSDVAFIKQKLESMIEIVQRCDETEMSAQVKASLEGGMQEVLQKVGKIMGK</sequence>
<keyword evidence="4" id="KW-1185">Reference proteome</keyword>
<dbReference type="Pfam" id="PF00855">
    <property type="entry name" value="PWWP"/>
    <property type="match status" value="1"/>
</dbReference>
<dbReference type="PANTHER" id="PTHR10688">
    <property type="entry name" value="PWWP DOMAIN-CONTAINING PROTEIN"/>
    <property type="match status" value="1"/>
</dbReference>
<dbReference type="PANTHER" id="PTHR10688:SF18">
    <property type="entry name" value="NON-SPECIFIC SERINE_THREONINE PROTEIN KINASE"/>
    <property type="match status" value="1"/>
</dbReference>
<dbReference type="EMBL" id="SZYD01000003">
    <property type="protein sequence ID" value="KAD6796058.1"/>
    <property type="molecule type" value="Genomic_DNA"/>
</dbReference>
<feature type="region of interest" description="Disordered" evidence="1">
    <location>
        <begin position="1"/>
        <end position="21"/>
    </location>
</feature>
<organism evidence="3 4">
    <name type="scientific">Mikania micrantha</name>
    <name type="common">bitter vine</name>
    <dbReference type="NCBI Taxonomy" id="192012"/>
    <lineage>
        <taxon>Eukaryota</taxon>
        <taxon>Viridiplantae</taxon>
        <taxon>Streptophyta</taxon>
        <taxon>Embryophyta</taxon>
        <taxon>Tracheophyta</taxon>
        <taxon>Spermatophyta</taxon>
        <taxon>Magnoliopsida</taxon>
        <taxon>eudicotyledons</taxon>
        <taxon>Gunneridae</taxon>
        <taxon>Pentapetalae</taxon>
        <taxon>asterids</taxon>
        <taxon>campanulids</taxon>
        <taxon>Asterales</taxon>
        <taxon>Asteraceae</taxon>
        <taxon>Asteroideae</taxon>
        <taxon>Heliantheae alliance</taxon>
        <taxon>Eupatorieae</taxon>
        <taxon>Mikania</taxon>
    </lineage>
</organism>
<reference evidence="3 4" key="1">
    <citation type="submission" date="2019-05" db="EMBL/GenBank/DDBJ databases">
        <title>Mikania micrantha, genome provides insights into the molecular mechanism of rapid growth.</title>
        <authorList>
            <person name="Liu B."/>
        </authorList>
    </citation>
    <scope>NUCLEOTIDE SEQUENCE [LARGE SCALE GENOMIC DNA]</scope>
    <source>
        <strain evidence="3">NLD-2019</strain>
        <tissue evidence="3">Leaf</tissue>
    </source>
</reference>